<dbReference type="Pfam" id="PF05721">
    <property type="entry name" value="PhyH"/>
    <property type="match status" value="1"/>
</dbReference>
<keyword evidence="2" id="KW-1185">Reference proteome</keyword>
<protein>
    <recommendedName>
        <fullName evidence="3">Phytanoyl-CoA dioxygenase</fullName>
    </recommendedName>
</protein>
<proteinExistence type="predicted"/>
<evidence type="ECO:0008006" key="3">
    <source>
        <dbReference type="Google" id="ProtNLM"/>
    </source>
</evidence>
<dbReference type="GO" id="GO:0016706">
    <property type="term" value="F:2-oxoglutarate-dependent dioxygenase activity"/>
    <property type="evidence" value="ECO:0007669"/>
    <property type="project" value="UniProtKB-ARBA"/>
</dbReference>
<evidence type="ECO:0000313" key="1">
    <source>
        <dbReference type="EMBL" id="OAF11956.1"/>
    </source>
</evidence>
<organism evidence="1 2">
    <name type="scientific">Bradyrhizobium neotropicale</name>
    <dbReference type="NCBI Taxonomy" id="1497615"/>
    <lineage>
        <taxon>Bacteria</taxon>
        <taxon>Pseudomonadati</taxon>
        <taxon>Pseudomonadota</taxon>
        <taxon>Alphaproteobacteria</taxon>
        <taxon>Hyphomicrobiales</taxon>
        <taxon>Nitrobacteraceae</taxon>
        <taxon>Bradyrhizobium</taxon>
    </lineage>
</organism>
<gene>
    <name evidence="1" type="ORF">AXW67_20375</name>
</gene>
<sequence>MLAPSAAKATEGFVQHQQQLAHLDQDGFAVVENITDLDDLAVIRSEIDELLRRGHVPTKELGERGGAPQIIEIMWPMKLSERIARSCFVRNACAVSEAYFGHRVTYNFDHAIIKPAFNFRETAWHQDFAYSTWFNFSARERLHWWLPLHDVSTDQGCMHFVRGSHRIGLLPHVRVAPTSDALKTTLPEKADVVSCPLKAGSATVHTEATLHYTGPNKTNSPRYAFILQFERSTWTTGLRASVKTLAWRFGRGSH</sequence>
<dbReference type="SUPFAM" id="SSF51197">
    <property type="entry name" value="Clavaminate synthase-like"/>
    <property type="match status" value="1"/>
</dbReference>
<dbReference type="PANTHER" id="PTHR20883">
    <property type="entry name" value="PHYTANOYL-COA DIOXYGENASE DOMAIN CONTAINING 1"/>
    <property type="match status" value="1"/>
</dbReference>
<dbReference type="Gene3D" id="2.60.120.620">
    <property type="entry name" value="q2cbj1_9rhob like domain"/>
    <property type="match status" value="1"/>
</dbReference>
<reference evidence="1 2" key="1">
    <citation type="submission" date="2016-02" db="EMBL/GenBank/DDBJ databases">
        <title>Draft genome sequence of the strain BR 10247T Bradyrhizobium neotropicale isolated from nodules of Centrolobium paraense.</title>
        <authorList>
            <person name="Simoes-Araujo J.L."/>
            <person name="Barauna A.C."/>
            <person name="Silva K."/>
            <person name="Zilli J.E."/>
        </authorList>
    </citation>
    <scope>NUCLEOTIDE SEQUENCE [LARGE SCALE GENOMIC DNA]</scope>
    <source>
        <strain evidence="1 2">BR 10247</strain>
    </source>
</reference>
<dbReference type="InterPro" id="IPR008775">
    <property type="entry name" value="Phytyl_CoA_dOase-like"/>
</dbReference>
<dbReference type="GeneID" id="32581011"/>
<evidence type="ECO:0000313" key="2">
    <source>
        <dbReference type="Proteomes" id="UP000077173"/>
    </source>
</evidence>
<dbReference type="AlphaFoldDB" id="A0A176YYJ6"/>
<accession>A0A176YYJ6</accession>
<comment type="caution">
    <text evidence="1">The sequence shown here is derived from an EMBL/GenBank/DDBJ whole genome shotgun (WGS) entry which is preliminary data.</text>
</comment>
<dbReference type="RefSeq" id="WP_063680293.1">
    <property type="nucleotide sequence ID" value="NZ_LSEF01000085.1"/>
</dbReference>
<dbReference type="PANTHER" id="PTHR20883:SF46">
    <property type="entry name" value="PHYTANOYL-COA HYDROXYLASE"/>
    <property type="match status" value="1"/>
</dbReference>
<dbReference type="EMBL" id="LSEF01000085">
    <property type="protein sequence ID" value="OAF11956.1"/>
    <property type="molecule type" value="Genomic_DNA"/>
</dbReference>
<dbReference type="Proteomes" id="UP000077173">
    <property type="component" value="Unassembled WGS sequence"/>
</dbReference>
<dbReference type="GO" id="GO:0005506">
    <property type="term" value="F:iron ion binding"/>
    <property type="evidence" value="ECO:0007669"/>
    <property type="project" value="UniProtKB-ARBA"/>
</dbReference>
<name>A0A176YYJ6_9BRAD</name>